<dbReference type="EMBL" id="UINC01203788">
    <property type="protein sequence ID" value="SVE24203.1"/>
    <property type="molecule type" value="Genomic_DNA"/>
</dbReference>
<dbReference type="SUPFAM" id="SSF51905">
    <property type="entry name" value="FAD/NAD(P)-binding domain"/>
    <property type="match status" value="1"/>
</dbReference>
<organism evidence="1">
    <name type="scientific">marine metagenome</name>
    <dbReference type="NCBI Taxonomy" id="408172"/>
    <lineage>
        <taxon>unclassified sequences</taxon>
        <taxon>metagenomes</taxon>
        <taxon>ecological metagenomes</taxon>
    </lineage>
</organism>
<feature type="non-terminal residue" evidence="1">
    <location>
        <position position="68"/>
    </location>
</feature>
<proteinExistence type="predicted"/>
<accession>A0A383BWL7</accession>
<reference evidence="1" key="1">
    <citation type="submission" date="2018-05" db="EMBL/GenBank/DDBJ databases">
        <authorList>
            <person name="Lanie J.A."/>
            <person name="Ng W.-L."/>
            <person name="Kazmierczak K.M."/>
            <person name="Andrzejewski T.M."/>
            <person name="Davidsen T.M."/>
            <person name="Wayne K.J."/>
            <person name="Tettelin H."/>
            <person name="Glass J.I."/>
            <person name="Rusch D."/>
            <person name="Podicherti R."/>
            <person name="Tsui H.-C.T."/>
            <person name="Winkler M.E."/>
        </authorList>
    </citation>
    <scope>NUCLEOTIDE SEQUENCE</scope>
</reference>
<name>A0A383BWL7_9ZZZZ</name>
<protein>
    <recommendedName>
        <fullName evidence="2">FAD/NAD(P)-binding domain-containing protein</fullName>
    </recommendedName>
</protein>
<evidence type="ECO:0000313" key="1">
    <source>
        <dbReference type="EMBL" id="SVE24203.1"/>
    </source>
</evidence>
<sequence length="68" mass="7470">MSNDSIVILGGGQSAANAIKSIRNLDKESPIMLVSEENSLPYERPPLSKKCITGQQSFDSCTFFTKEF</sequence>
<evidence type="ECO:0008006" key="2">
    <source>
        <dbReference type="Google" id="ProtNLM"/>
    </source>
</evidence>
<gene>
    <name evidence="1" type="ORF">METZ01_LOCUS477057</name>
</gene>
<dbReference type="AlphaFoldDB" id="A0A383BWL7"/>
<dbReference type="Gene3D" id="3.50.50.60">
    <property type="entry name" value="FAD/NAD(P)-binding domain"/>
    <property type="match status" value="1"/>
</dbReference>
<dbReference type="InterPro" id="IPR036188">
    <property type="entry name" value="FAD/NAD-bd_sf"/>
</dbReference>